<sequence>MHTNSFTKTDGRGLRFGVVRARFNAEITQGLLDGALEVLREAGVKEEDLHVVEVPGSYEIPTVASIFAKSGKVDGVLALGCIVKGETMHDQYLATAVFNTLSHISAETGVPITVGVLTVNTREQALVRSGSTDMNRGKEAAHTALEMALLTSRGVF</sequence>
<keyword evidence="5 7" id="KW-0808">Transferase</keyword>
<dbReference type="PANTHER" id="PTHR21058">
    <property type="entry name" value="6,7-DIMETHYL-8-RIBITYLLUMAZINE SYNTHASE DMRL SYNTHASE LUMAZINE SYNTHASE"/>
    <property type="match status" value="1"/>
</dbReference>
<feature type="binding site" evidence="7">
    <location>
        <position position="23"/>
    </location>
    <ligand>
        <name>5-amino-6-(D-ribitylamino)uracil</name>
        <dbReference type="ChEBI" id="CHEBI:15934"/>
    </ligand>
</feature>
<feature type="binding site" evidence="7">
    <location>
        <begin position="57"/>
        <end position="59"/>
    </location>
    <ligand>
        <name>5-amino-6-(D-ribitylamino)uracil</name>
        <dbReference type="ChEBI" id="CHEBI:15934"/>
    </ligand>
</feature>
<dbReference type="PANTHER" id="PTHR21058:SF0">
    <property type="entry name" value="6,7-DIMETHYL-8-RIBITYLLUMAZINE SYNTHASE"/>
    <property type="match status" value="1"/>
</dbReference>
<dbReference type="Pfam" id="PF00885">
    <property type="entry name" value="DMRL_synthase"/>
    <property type="match status" value="1"/>
</dbReference>
<dbReference type="EC" id="2.5.1.78" evidence="3 7"/>
<dbReference type="AlphaFoldDB" id="A0A0G2AQM9"/>
<dbReference type="EMBL" id="LCRN01000051">
    <property type="protein sequence ID" value="KKW35069.1"/>
    <property type="molecule type" value="Genomic_DNA"/>
</dbReference>
<evidence type="ECO:0000256" key="2">
    <source>
        <dbReference type="ARBA" id="ARBA00007424"/>
    </source>
</evidence>
<evidence type="ECO:0000256" key="6">
    <source>
        <dbReference type="ARBA" id="ARBA00048785"/>
    </source>
</evidence>
<name>A0A0G2AQM9_9BACT</name>
<feature type="active site" description="Proton donor" evidence="7">
    <location>
        <position position="89"/>
    </location>
</feature>
<dbReference type="GO" id="GO:0009349">
    <property type="term" value="C:riboflavin synthase complex"/>
    <property type="evidence" value="ECO:0007669"/>
    <property type="project" value="UniProtKB-UniRule"/>
</dbReference>
<comment type="function">
    <text evidence="7">Catalyzes the formation of 6,7-dimethyl-8-ribityllumazine by condensation of 5-amino-6-(D-ribitylamino)uracil with 3,4-dihydroxy-2-butanone 4-phosphate. This is the penultimate step in the biosynthesis of riboflavin.</text>
</comment>
<dbReference type="InterPro" id="IPR002180">
    <property type="entry name" value="LS/RS"/>
</dbReference>
<comment type="catalytic activity">
    <reaction evidence="6 7">
        <text>(2S)-2-hydroxy-3-oxobutyl phosphate + 5-amino-6-(D-ribitylamino)uracil = 6,7-dimethyl-8-(1-D-ribityl)lumazine + phosphate + 2 H2O + H(+)</text>
        <dbReference type="Rhea" id="RHEA:26152"/>
        <dbReference type="ChEBI" id="CHEBI:15377"/>
        <dbReference type="ChEBI" id="CHEBI:15378"/>
        <dbReference type="ChEBI" id="CHEBI:15934"/>
        <dbReference type="ChEBI" id="CHEBI:43474"/>
        <dbReference type="ChEBI" id="CHEBI:58201"/>
        <dbReference type="ChEBI" id="CHEBI:58830"/>
        <dbReference type="EC" id="2.5.1.78"/>
    </reaction>
</comment>
<evidence type="ECO:0000313" key="9">
    <source>
        <dbReference type="Proteomes" id="UP000033865"/>
    </source>
</evidence>
<proteinExistence type="inferred from homology"/>
<feature type="binding site" evidence="7">
    <location>
        <begin position="81"/>
        <end position="83"/>
    </location>
    <ligand>
        <name>5-amino-6-(D-ribitylamino)uracil</name>
        <dbReference type="ChEBI" id="CHEBI:15934"/>
    </ligand>
</feature>
<comment type="caution">
    <text evidence="8">The sequence shown here is derived from an EMBL/GenBank/DDBJ whole genome shotgun (WGS) entry which is preliminary data.</text>
</comment>
<evidence type="ECO:0000256" key="5">
    <source>
        <dbReference type="ARBA" id="ARBA00022679"/>
    </source>
</evidence>
<organism evidence="8 9">
    <name type="scientific">Candidatus Uhrbacteria bacterium GW2011_GWC2_53_7</name>
    <dbReference type="NCBI Taxonomy" id="1618986"/>
    <lineage>
        <taxon>Bacteria</taxon>
        <taxon>Candidatus Uhriibacteriota</taxon>
    </lineage>
</organism>
<dbReference type="InterPro" id="IPR036467">
    <property type="entry name" value="LS/RS_sf"/>
</dbReference>
<feature type="binding site" evidence="7">
    <location>
        <position position="114"/>
    </location>
    <ligand>
        <name>5-amino-6-(D-ribitylamino)uracil</name>
        <dbReference type="ChEBI" id="CHEBI:15934"/>
    </ligand>
</feature>
<accession>A0A0G2AQM9</accession>
<feature type="binding site" evidence="7">
    <location>
        <position position="128"/>
    </location>
    <ligand>
        <name>(2S)-2-hydroxy-3-oxobutyl phosphate</name>
        <dbReference type="ChEBI" id="CHEBI:58830"/>
    </ligand>
</feature>
<gene>
    <name evidence="7" type="primary">ribH</name>
    <name evidence="8" type="ORF">UY82_C0051G0002</name>
</gene>
<evidence type="ECO:0000256" key="4">
    <source>
        <dbReference type="ARBA" id="ARBA00022619"/>
    </source>
</evidence>
<keyword evidence="4 7" id="KW-0686">Riboflavin biosynthesis</keyword>
<protein>
    <recommendedName>
        <fullName evidence="3 7">6,7-dimethyl-8-ribityllumazine synthase</fullName>
        <shortName evidence="7">DMRL synthase</shortName>
        <shortName evidence="7">LS</shortName>
        <shortName evidence="7">Lumazine synthase</shortName>
        <ecNumber evidence="3 7">2.5.1.78</ecNumber>
    </recommendedName>
</protein>
<dbReference type="UniPathway" id="UPA00275">
    <property type="reaction ID" value="UER00404"/>
</dbReference>
<comment type="pathway">
    <text evidence="1 7">Cofactor biosynthesis; riboflavin biosynthesis; riboflavin from 2-hydroxy-3-oxobutyl phosphate and 5-amino-6-(D-ribitylamino)uracil: step 1/2.</text>
</comment>
<dbReference type="GO" id="GO:0000906">
    <property type="term" value="F:6,7-dimethyl-8-ribityllumazine synthase activity"/>
    <property type="evidence" value="ECO:0007669"/>
    <property type="project" value="UniProtKB-UniRule"/>
</dbReference>
<feature type="binding site" evidence="7">
    <location>
        <begin position="86"/>
        <end position="87"/>
    </location>
    <ligand>
        <name>(2S)-2-hydroxy-3-oxobutyl phosphate</name>
        <dbReference type="ChEBI" id="CHEBI:58830"/>
    </ligand>
</feature>
<dbReference type="GO" id="GO:0009231">
    <property type="term" value="P:riboflavin biosynthetic process"/>
    <property type="evidence" value="ECO:0007669"/>
    <property type="project" value="UniProtKB-UniRule"/>
</dbReference>
<evidence type="ECO:0000313" key="8">
    <source>
        <dbReference type="EMBL" id="KKW35069.1"/>
    </source>
</evidence>
<comment type="similarity">
    <text evidence="2 7">Belongs to the DMRL synthase family.</text>
</comment>
<evidence type="ECO:0000256" key="3">
    <source>
        <dbReference type="ARBA" id="ARBA00012664"/>
    </source>
</evidence>
<dbReference type="HAMAP" id="MF_00178">
    <property type="entry name" value="Lumazine_synth"/>
    <property type="match status" value="1"/>
</dbReference>
<evidence type="ECO:0000256" key="7">
    <source>
        <dbReference type="HAMAP-Rule" id="MF_00178"/>
    </source>
</evidence>
<evidence type="ECO:0000256" key="1">
    <source>
        <dbReference type="ARBA" id="ARBA00004917"/>
    </source>
</evidence>
<dbReference type="Gene3D" id="3.40.50.960">
    <property type="entry name" value="Lumazine/riboflavin synthase"/>
    <property type="match status" value="1"/>
</dbReference>
<dbReference type="SUPFAM" id="SSF52121">
    <property type="entry name" value="Lumazine synthase"/>
    <property type="match status" value="1"/>
</dbReference>
<reference evidence="8 9" key="1">
    <citation type="journal article" date="2015" name="Nature">
        <title>rRNA introns, odd ribosomes, and small enigmatic genomes across a large radiation of phyla.</title>
        <authorList>
            <person name="Brown C.T."/>
            <person name="Hug L.A."/>
            <person name="Thomas B.C."/>
            <person name="Sharon I."/>
            <person name="Castelle C.J."/>
            <person name="Singh A."/>
            <person name="Wilkins M.J."/>
            <person name="Williams K.H."/>
            <person name="Banfield J.F."/>
        </authorList>
    </citation>
    <scope>NUCLEOTIDE SEQUENCE [LARGE SCALE GENOMIC DNA]</scope>
</reference>
<dbReference type="InterPro" id="IPR034964">
    <property type="entry name" value="LS"/>
</dbReference>
<dbReference type="NCBIfam" id="TIGR00114">
    <property type="entry name" value="lumazine-synth"/>
    <property type="match status" value="1"/>
</dbReference>
<dbReference type="CDD" id="cd09209">
    <property type="entry name" value="Lumazine_synthase-I"/>
    <property type="match status" value="1"/>
</dbReference>
<dbReference type="Proteomes" id="UP000033865">
    <property type="component" value="Unassembled WGS sequence"/>
</dbReference>